<evidence type="ECO:0000259" key="1">
    <source>
        <dbReference type="Pfam" id="PF00582"/>
    </source>
</evidence>
<dbReference type="InterPro" id="IPR014729">
    <property type="entry name" value="Rossmann-like_a/b/a_fold"/>
</dbReference>
<dbReference type="AlphaFoldDB" id="A0A6P1ZDL4"/>
<proteinExistence type="predicted"/>
<protein>
    <submittedName>
        <fullName evidence="3">Universal stress protein</fullName>
    </submittedName>
</protein>
<gene>
    <name evidence="3" type="ORF">DQK91_17835</name>
    <name evidence="2" type="ORF">E8L03_12560</name>
</gene>
<reference evidence="3 4" key="1">
    <citation type="submission" date="2018-06" db="EMBL/GenBank/DDBJ databases">
        <title>Complete genome of Desulfovibrio marinus P48SEP.</title>
        <authorList>
            <person name="Crispim J.S."/>
            <person name="Vidigal P.M.P."/>
            <person name="Silva L.C.F."/>
            <person name="Araujo L.C."/>
            <person name="Laguardia C.N."/>
            <person name="Dias R.S."/>
            <person name="Sousa M.P."/>
            <person name="Paula S.O."/>
            <person name="Silva C."/>
        </authorList>
    </citation>
    <scope>NUCLEOTIDE SEQUENCE [LARGE SCALE GENOMIC DNA]</scope>
    <source>
        <strain evidence="3 4">P48SEP</strain>
    </source>
</reference>
<dbReference type="EMBL" id="CP039543">
    <property type="protein sequence ID" value="QJT09716.1"/>
    <property type="molecule type" value="Genomic_DNA"/>
</dbReference>
<dbReference type="RefSeq" id="WP_144306761.1">
    <property type="nucleotide sequence ID" value="NZ_CP039543.1"/>
</dbReference>
<evidence type="ECO:0000313" key="4">
    <source>
        <dbReference type="Proteomes" id="UP000434052"/>
    </source>
</evidence>
<reference evidence="2 5" key="2">
    <citation type="submission" date="2019-04" db="EMBL/GenBank/DDBJ databases">
        <title>Isolation and culture of sulfate reducing bacteria from the cold seep of the South China Sea.</title>
        <authorList>
            <person name="Sun C."/>
            <person name="Liu R."/>
        </authorList>
    </citation>
    <scope>NUCLEOTIDE SEQUENCE [LARGE SCALE GENOMIC DNA]</scope>
    <source>
        <strain evidence="2 5">CS1</strain>
    </source>
</reference>
<evidence type="ECO:0000313" key="5">
    <source>
        <dbReference type="Proteomes" id="UP000503251"/>
    </source>
</evidence>
<dbReference type="Pfam" id="PF00582">
    <property type="entry name" value="Usp"/>
    <property type="match status" value="1"/>
</dbReference>
<accession>A0A6P1ZDL4</accession>
<evidence type="ECO:0000313" key="3">
    <source>
        <dbReference type="EMBL" id="TVM31529.1"/>
    </source>
</evidence>
<dbReference type="Proteomes" id="UP000503251">
    <property type="component" value="Chromosome"/>
</dbReference>
<dbReference type="Gene3D" id="3.40.50.620">
    <property type="entry name" value="HUPs"/>
    <property type="match status" value="1"/>
</dbReference>
<dbReference type="OrthoDB" id="5455886at2"/>
<feature type="domain" description="UspA" evidence="1">
    <location>
        <begin position="2"/>
        <end position="96"/>
    </location>
</feature>
<dbReference type="EMBL" id="QMIF01000015">
    <property type="protein sequence ID" value="TVM31529.1"/>
    <property type="molecule type" value="Genomic_DNA"/>
</dbReference>
<dbReference type="CDD" id="cd00293">
    <property type="entry name" value="USP-like"/>
    <property type="match status" value="1"/>
</dbReference>
<sequence length="137" mass="15464">MERILVSMNRGKVPWEALSRSIALAKRIGASLYVLSVFPPGKPDAGPDPDSRRKLDQQIKDASDDGLHVDSFISEGSYEQEVIRFVEQNKITLLVTEYGNIGRGHSEQEWASLQTIRHRVSCRVEIVTPRRMTSRGE</sequence>
<dbReference type="InterPro" id="IPR006016">
    <property type="entry name" value="UspA"/>
</dbReference>
<dbReference type="Proteomes" id="UP000434052">
    <property type="component" value="Unassembled WGS sequence"/>
</dbReference>
<keyword evidence="5" id="KW-1185">Reference proteome</keyword>
<dbReference type="SUPFAM" id="SSF52402">
    <property type="entry name" value="Adenine nucleotide alpha hydrolases-like"/>
    <property type="match status" value="1"/>
</dbReference>
<organism evidence="3 4">
    <name type="scientific">Oceanidesulfovibrio marinus</name>
    <dbReference type="NCBI Taxonomy" id="370038"/>
    <lineage>
        <taxon>Bacteria</taxon>
        <taxon>Pseudomonadati</taxon>
        <taxon>Thermodesulfobacteriota</taxon>
        <taxon>Desulfovibrionia</taxon>
        <taxon>Desulfovibrionales</taxon>
        <taxon>Desulfovibrionaceae</taxon>
        <taxon>Oceanidesulfovibrio</taxon>
    </lineage>
</organism>
<name>A0A6P1ZDL4_9BACT</name>
<evidence type="ECO:0000313" key="2">
    <source>
        <dbReference type="EMBL" id="QJT09716.1"/>
    </source>
</evidence>